<dbReference type="InterPro" id="IPR026935">
    <property type="entry name" value="BtrH_N"/>
</dbReference>
<dbReference type="Proteomes" id="UP000178943">
    <property type="component" value="Unassembled WGS sequence"/>
</dbReference>
<dbReference type="EMBL" id="MFGW01000154">
    <property type="protein sequence ID" value="OGF63695.1"/>
    <property type="molecule type" value="Genomic_DNA"/>
</dbReference>
<evidence type="ECO:0000259" key="1">
    <source>
        <dbReference type="Pfam" id="PF14399"/>
    </source>
</evidence>
<accession>A0A1F5VJW6</accession>
<evidence type="ECO:0000313" key="4">
    <source>
        <dbReference type="Proteomes" id="UP000178943"/>
    </source>
</evidence>
<comment type="caution">
    <text evidence="3">The sequence shown here is derived from an EMBL/GenBank/DDBJ whole genome shotgun (WGS) entry which is preliminary data.</text>
</comment>
<name>A0A1F5VJW6_9BACT</name>
<evidence type="ECO:0000313" key="3">
    <source>
        <dbReference type="EMBL" id="OGF63695.1"/>
    </source>
</evidence>
<dbReference type="InterPro" id="IPR032369">
    <property type="entry name" value="DUF4872"/>
</dbReference>
<evidence type="ECO:0008006" key="5">
    <source>
        <dbReference type="Google" id="ProtNLM"/>
    </source>
</evidence>
<feature type="domain" description="DUF4872" evidence="2">
    <location>
        <begin position="168"/>
        <end position="341"/>
    </location>
</feature>
<gene>
    <name evidence="3" type="ORF">A2Y62_09495</name>
</gene>
<evidence type="ECO:0000259" key="2">
    <source>
        <dbReference type="Pfam" id="PF16169"/>
    </source>
</evidence>
<dbReference type="Pfam" id="PF14399">
    <property type="entry name" value="BtrH_N"/>
    <property type="match status" value="1"/>
</dbReference>
<reference evidence="3 4" key="1">
    <citation type="journal article" date="2016" name="Nat. Commun.">
        <title>Thousands of microbial genomes shed light on interconnected biogeochemical processes in an aquifer system.</title>
        <authorList>
            <person name="Anantharaman K."/>
            <person name="Brown C.T."/>
            <person name="Hug L.A."/>
            <person name="Sharon I."/>
            <person name="Castelle C.J."/>
            <person name="Probst A.J."/>
            <person name="Thomas B.C."/>
            <person name="Singh A."/>
            <person name="Wilkins M.J."/>
            <person name="Karaoz U."/>
            <person name="Brodie E.L."/>
            <person name="Williams K.H."/>
            <person name="Hubbard S.S."/>
            <person name="Banfield J.F."/>
        </authorList>
    </citation>
    <scope>NUCLEOTIDE SEQUENCE [LARGE SCALE GENOMIC DNA]</scope>
</reference>
<sequence length="354" mass="40968">MMHYEELHPFPNCPVLDGCHCQTNSLAKMFRYYNHPLSEDMLLGIGSGMGYRLWFHRGIRPFTDGRINLDNFFTDIAKRTGITIRVKCTPNRKKAESILLNKLLKQKPVMISGDLGLLPWFAMQEDYHFGLHTFVICGYNGINTVLASDIEQKAGKLKKGFYHPISLKQLAEARDSHHQPFLPRNRYFEFDFSNFHYPRKEDIYDSIKQTIDQLLNPPIRTIGVQGLRYTARQLLRWPEMFSDKLLRTYLFHFYTFIEVGGTGGGCFRYMYARFLKEAELITGDAALGEASAQMNEAGKLFTEAGLLFKDAYKVKDLPDRIERAALLFNRIAELEQSTFHKIAVIDKHLLYNDI</sequence>
<feature type="domain" description="Butirosin biosynthesis protein H N-terminal" evidence="1">
    <location>
        <begin position="20"/>
        <end position="140"/>
    </location>
</feature>
<proteinExistence type="predicted"/>
<protein>
    <recommendedName>
        <fullName evidence="5">Butirosin biosynthesis protein H N-terminal domain-containing protein</fullName>
    </recommendedName>
</protein>
<dbReference type="AlphaFoldDB" id="A0A1F5VJW6"/>
<organism evidence="3 4">
    <name type="scientific">Candidatus Fischerbacteria bacterium RBG_13_37_8</name>
    <dbReference type="NCBI Taxonomy" id="1817863"/>
    <lineage>
        <taxon>Bacteria</taxon>
        <taxon>Candidatus Fischeribacteriota</taxon>
    </lineage>
</organism>
<dbReference type="STRING" id="1817863.A2Y62_09495"/>
<dbReference type="Pfam" id="PF16169">
    <property type="entry name" value="DUF4872"/>
    <property type="match status" value="1"/>
</dbReference>